<dbReference type="AlphaFoldDB" id="A0A4C1ZIG5"/>
<gene>
    <name evidence="2" type="ORF">EVAR_99954_1</name>
</gene>
<keyword evidence="3" id="KW-1185">Reference proteome</keyword>
<accession>A0A4C1ZIG5</accession>
<sequence length="115" mass="12532">MNSIPSSGVRYRYSLKTRTSALPGRTCYVEIRIQKLLEFSMFPGLGTTEIAETTKRQTVIPHHHDMSRKGEKWLRRRGQEAGGRGAEEAARSGGAGRGAGAGPAPNGKLAHHLHL</sequence>
<protein>
    <submittedName>
        <fullName evidence="2">Uncharacterized protein</fullName>
    </submittedName>
</protein>
<feature type="compositionally biased region" description="Basic and acidic residues" evidence="1">
    <location>
        <begin position="62"/>
        <end position="90"/>
    </location>
</feature>
<reference evidence="2 3" key="1">
    <citation type="journal article" date="2019" name="Commun. Biol.">
        <title>The bagworm genome reveals a unique fibroin gene that provides high tensile strength.</title>
        <authorList>
            <person name="Kono N."/>
            <person name="Nakamura H."/>
            <person name="Ohtoshi R."/>
            <person name="Tomita M."/>
            <person name="Numata K."/>
            <person name="Arakawa K."/>
        </authorList>
    </citation>
    <scope>NUCLEOTIDE SEQUENCE [LARGE SCALE GENOMIC DNA]</scope>
</reference>
<organism evidence="2 3">
    <name type="scientific">Eumeta variegata</name>
    <name type="common">Bagworm moth</name>
    <name type="synonym">Eumeta japonica</name>
    <dbReference type="NCBI Taxonomy" id="151549"/>
    <lineage>
        <taxon>Eukaryota</taxon>
        <taxon>Metazoa</taxon>
        <taxon>Ecdysozoa</taxon>
        <taxon>Arthropoda</taxon>
        <taxon>Hexapoda</taxon>
        <taxon>Insecta</taxon>
        <taxon>Pterygota</taxon>
        <taxon>Neoptera</taxon>
        <taxon>Endopterygota</taxon>
        <taxon>Lepidoptera</taxon>
        <taxon>Glossata</taxon>
        <taxon>Ditrysia</taxon>
        <taxon>Tineoidea</taxon>
        <taxon>Psychidae</taxon>
        <taxon>Oiketicinae</taxon>
        <taxon>Eumeta</taxon>
    </lineage>
</organism>
<evidence type="ECO:0000256" key="1">
    <source>
        <dbReference type="SAM" id="MobiDB-lite"/>
    </source>
</evidence>
<evidence type="ECO:0000313" key="3">
    <source>
        <dbReference type="Proteomes" id="UP000299102"/>
    </source>
</evidence>
<name>A0A4C1ZIG5_EUMVA</name>
<proteinExistence type="predicted"/>
<dbReference type="EMBL" id="BGZK01001872">
    <property type="protein sequence ID" value="GBP87630.1"/>
    <property type="molecule type" value="Genomic_DNA"/>
</dbReference>
<dbReference type="Proteomes" id="UP000299102">
    <property type="component" value="Unassembled WGS sequence"/>
</dbReference>
<evidence type="ECO:0000313" key="2">
    <source>
        <dbReference type="EMBL" id="GBP87630.1"/>
    </source>
</evidence>
<feature type="region of interest" description="Disordered" evidence="1">
    <location>
        <begin position="53"/>
        <end position="115"/>
    </location>
</feature>
<comment type="caution">
    <text evidence="2">The sequence shown here is derived from an EMBL/GenBank/DDBJ whole genome shotgun (WGS) entry which is preliminary data.</text>
</comment>